<dbReference type="Gene3D" id="3.10.180.10">
    <property type="entry name" value="2,3-Dihydroxybiphenyl 1,2-Dioxygenase, domain 1"/>
    <property type="match status" value="1"/>
</dbReference>
<name>A0ABT1WHG5_9BURK</name>
<accession>A0ABT1WHG5</accession>
<dbReference type="InterPro" id="IPR025870">
    <property type="entry name" value="Glyoxalase-like_dom"/>
</dbReference>
<organism evidence="2 3">
    <name type="scientific">Limnobacter humi</name>
    <dbReference type="NCBI Taxonomy" id="1778671"/>
    <lineage>
        <taxon>Bacteria</taxon>
        <taxon>Pseudomonadati</taxon>
        <taxon>Pseudomonadota</taxon>
        <taxon>Betaproteobacteria</taxon>
        <taxon>Burkholderiales</taxon>
        <taxon>Burkholderiaceae</taxon>
        <taxon>Limnobacter</taxon>
    </lineage>
</organism>
<evidence type="ECO:0000313" key="2">
    <source>
        <dbReference type="EMBL" id="MCQ8896481.1"/>
    </source>
</evidence>
<dbReference type="InterPro" id="IPR029068">
    <property type="entry name" value="Glyas_Bleomycin-R_OHBP_Dase"/>
</dbReference>
<reference evidence="2 3" key="1">
    <citation type="submission" date="2022-07" db="EMBL/GenBank/DDBJ databases">
        <authorList>
            <person name="Xamxidin M."/>
            <person name="Wu M."/>
        </authorList>
    </citation>
    <scope>NUCLEOTIDE SEQUENCE [LARGE SCALE GENOMIC DNA]</scope>
    <source>
        <strain evidence="2 3">NBRC 111650</strain>
    </source>
</reference>
<comment type="caution">
    <text evidence="2">The sequence shown here is derived from an EMBL/GenBank/DDBJ whole genome shotgun (WGS) entry which is preliminary data.</text>
</comment>
<gene>
    <name evidence="2" type="ORF">NQT62_08560</name>
</gene>
<dbReference type="Pfam" id="PF13468">
    <property type="entry name" value="Glyoxalase_3"/>
    <property type="match status" value="1"/>
</dbReference>
<keyword evidence="3" id="KW-1185">Reference proteome</keyword>
<dbReference type="EMBL" id="JANIGO010000002">
    <property type="protein sequence ID" value="MCQ8896481.1"/>
    <property type="molecule type" value="Genomic_DNA"/>
</dbReference>
<sequence>MPFVLDHVVVFTDPGAPELDALLVAGLCEGSGNVHPGQGTANRRVFFEQGFLECLWVHDKNEATSPLTQRTQLWERWLGRKTGTNPFGLCFAPSAFDVEALPFDCWLYQPSYLPEGKSIHFAEHNPLHEPLLFALGWPQSASTPQPRTHAPGFQGMQSVSIGLPDINTLSAPLRTAVNAGLVHVHLATQPELVIRFLSLNAVEHRVPSLGLVLVGHPQS</sequence>
<protein>
    <submittedName>
        <fullName evidence="2">VOC family protein</fullName>
    </submittedName>
</protein>
<proteinExistence type="predicted"/>
<evidence type="ECO:0000259" key="1">
    <source>
        <dbReference type="Pfam" id="PF13468"/>
    </source>
</evidence>
<evidence type="ECO:0000313" key="3">
    <source>
        <dbReference type="Proteomes" id="UP001204142"/>
    </source>
</evidence>
<dbReference type="RefSeq" id="WP_256764259.1">
    <property type="nucleotide sequence ID" value="NZ_JANIGO010000002.1"/>
</dbReference>
<dbReference type="Proteomes" id="UP001204142">
    <property type="component" value="Unassembled WGS sequence"/>
</dbReference>
<feature type="domain" description="Glyoxalase-like" evidence="1">
    <location>
        <begin position="5"/>
        <end position="171"/>
    </location>
</feature>